<evidence type="ECO:0000313" key="7">
    <source>
        <dbReference type="EMBL" id="EEG77868.1"/>
    </source>
</evidence>
<dbReference type="Pfam" id="PF03668">
    <property type="entry name" value="RapZ-like_N"/>
    <property type="match status" value="1"/>
</dbReference>
<dbReference type="InterPro" id="IPR053930">
    <property type="entry name" value="RapZ-like_N"/>
</dbReference>
<reference evidence="7 8" key="1">
    <citation type="submission" date="2009-02" db="EMBL/GenBank/DDBJ databases">
        <title>Sequencing of the draft genome and assembly of Dethiobacter alkaliphilus AHT 1.</title>
        <authorList>
            <consortium name="US DOE Joint Genome Institute (JGI-PGF)"/>
            <person name="Lucas S."/>
            <person name="Copeland A."/>
            <person name="Lapidus A."/>
            <person name="Glavina del Rio T."/>
            <person name="Dalin E."/>
            <person name="Tice H."/>
            <person name="Bruce D."/>
            <person name="Goodwin L."/>
            <person name="Pitluck S."/>
            <person name="Larimer F."/>
            <person name="Land M.L."/>
            <person name="Hauser L."/>
            <person name="Muyzer G."/>
        </authorList>
    </citation>
    <scope>NUCLEOTIDE SEQUENCE [LARGE SCALE GENOMIC DNA]</scope>
    <source>
        <strain evidence="7 8">AHT 1</strain>
    </source>
</reference>
<evidence type="ECO:0000256" key="3">
    <source>
        <dbReference type="ARBA" id="ARBA00023134"/>
    </source>
</evidence>
<feature type="binding site" evidence="4">
    <location>
        <begin position="62"/>
        <end position="65"/>
    </location>
    <ligand>
        <name>GTP</name>
        <dbReference type="ChEBI" id="CHEBI:37565"/>
    </ligand>
</feature>
<name>C0GFA8_DETAL</name>
<dbReference type="InterPro" id="IPR053931">
    <property type="entry name" value="RapZ_C"/>
</dbReference>
<dbReference type="PANTHER" id="PTHR30448">
    <property type="entry name" value="RNASE ADAPTER PROTEIN RAPZ"/>
    <property type="match status" value="1"/>
</dbReference>
<protein>
    <submittedName>
        <fullName evidence="7">Uncharacterized protein</fullName>
    </submittedName>
</protein>
<dbReference type="GO" id="GO:0005525">
    <property type="term" value="F:GTP binding"/>
    <property type="evidence" value="ECO:0007669"/>
    <property type="project" value="UniProtKB-UniRule"/>
</dbReference>
<dbReference type="InterPro" id="IPR027417">
    <property type="entry name" value="P-loop_NTPase"/>
</dbReference>
<feature type="binding site" evidence="4">
    <location>
        <begin position="11"/>
        <end position="18"/>
    </location>
    <ligand>
        <name>ATP</name>
        <dbReference type="ChEBI" id="CHEBI:30616"/>
    </ligand>
</feature>
<feature type="domain" description="RapZ-like N-terminal" evidence="5">
    <location>
        <begin position="4"/>
        <end position="158"/>
    </location>
</feature>
<proteinExistence type="inferred from homology"/>
<keyword evidence="1 4" id="KW-0547">Nucleotide-binding</keyword>
<dbReference type="OrthoDB" id="9784461at2"/>
<dbReference type="GO" id="GO:0005524">
    <property type="term" value="F:ATP binding"/>
    <property type="evidence" value="ECO:0007669"/>
    <property type="project" value="UniProtKB-UniRule"/>
</dbReference>
<evidence type="ECO:0000256" key="1">
    <source>
        <dbReference type="ARBA" id="ARBA00022741"/>
    </source>
</evidence>
<dbReference type="Pfam" id="PF22740">
    <property type="entry name" value="PapZ_C"/>
    <property type="match status" value="1"/>
</dbReference>
<evidence type="ECO:0000313" key="8">
    <source>
        <dbReference type="Proteomes" id="UP000006443"/>
    </source>
</evidence>
<keyword evidence="8" id="KW-1185">Reference proteome</keyword>
<dbReference type="PANTHER" id="PTHR30448:SF0">
    <property type="entry name" value="RNASE ADAPTER PROTEIN RAPZ"/>
    <property type="match status" value="1"/>
</dbReference>
<dbReference type="Proteomes" id="UP000006443">
    <property type="component" value="Unassembled WGS sequence"/>
</dbReference>
<dbReference type="Gene3D" id="3.40.50.300">
    <property type="entry name" value="P-loop containing nucleotide triphosphate hydrolases"/>
    <property type="match status" value="1"/>
</dbReference>
<keyword evidence="2 4" id="KW-0067">ATP-binding</keyword>
<dbReference type="EMBL" id="ACJM01000005">
    <property type="protein sequence ID" value="EEG77868.1"/>
    <property type="molecule type" value="Genomic_DNA"/>
</dbReference>
<dbReference type="NCBIfam" id="NF003828">
    <property type="entry name" value="PRK05416.1"/>
    <property type="match status" value="1"/>
</dbReference>
<evidence type="ECO:0000256" key="2">
    <source>
        <dbReference type="ARBA" id="ARBA00022840"/>
    </source>
</evidence>
<dbReference type="STRING" id="555088.DealDRAFT_1167"/>
<dbReference type="SUPFAM" id="SSF52540">
    <property type="entry name" value="P-loop containing nucleoside triphosphate hydrolases"/>
    <property type="match status" value="1"/>
</dbReference>
<dbReference type="AlphaFoldDB" id="C0GFA8"/>
<dbReference type="HAMAP" id="MF_00636">
    <property type="entry name" value="RapZ_like"/>
    <property type="match status" value="1"/>
</dbReference>
<evidence type="ECO:0000259" key="5">
    <source>
        <dbReference type="Pfam" id="PF03668"/>
    </source>
</evidence>
<feature type="domain" description="RapZ C-terminal" evidence="6">
    <location>
        <begin position="168"/>
        <end position="285"/>
    </location>
</feature>
<dbReference type="PIRSF" id="PIRSF005052">
    <property type="entry name" value="P-loopkin"/>
    <property type="match status" value="1"/>
</dbReference>
<evidence type="ECO:0000256" key="4">
    <source>
        <dbReference type="HAMAP-Rule" id="MF_00636"/>
    </source>
</evidence>
<gene>
    <name evidence="7" type="ORF">DealDRAFT_1167</name>
</gene>
<dbReference type="eggNOG" id="COG1660">
    <property type="taxonomic scope" value="Bacteria"/>
</dbReference>
<organism evidence="7 8">
    <name type="scientific">Dethiobacter alkaliphilus AHT 1</name>
    <dbReference type="NCBI Taxonomy" id="555088"/>
    <lineage>
        <taxon>Bacteria</taxon>
        <taxon>Bacillati</taxon>
        <taxon>Bacillota</taxon>
        <taxon>Dethiobacteria</taxon>
        <taxon>Dethiobacterales</taxon>
        <taxon>Dethiobacteraceae</taxon>
        <taxon>Dethiobacter</taxon>
    </lineage>
</organism>
<sequence>MENIRFVIITGLSGAGKSQAMRSFEDLGYFCIDNLPPMLIPKFAELAAQSEGKINRIALVSDIRGGEFFTSLLEALQALEDIGFDYEILFLESDQDVLIRRFKETRRRHPLASLGSILEGIKEETNRLAMIRSKADKIIDTTALTPQQLKEEITSLYAPDSEQENILITLVAFGFKYGVPLDADLVFDVRFLPNPHYVEHLRPLTGNNEEVKEYVWKWTITHKFFQKLVDMIQFLVPCYIKEGKPQLVIAIGCTGGKHRSVSMVNELGKILSGKNYRVIKEYRDIDKA</sequence>
<comment type="caution">
    <text evidence="7">The sequence shown here is derived from an EMBL/GenBank/DDBJ whole genome shotgun (WGS) entry which is preliminary data.</text>
</comment>
<evidence type="ECO:0000259" key="6">
    <source>
        <dbReference type="Pfam" id="PF22740"/>
    </source>
</evidence>
<keyword evidence="3 4" id="KW-0342">GTP-binding</keyword>
<accession>C0GFA8</accession>
<dbReference type="RefSeq" id="WP_008515735.1">
    <property type="nucleotide sequence ID" value="NZ_ACJM01000005.1"/>
</dbReference>
<dbReference type="InterPro" id="IPR005337">
    <property type="entry name" value="RapZ-like"/>
</dbReference>